<dbReference type="KEGG" id="gps:C427_3145"/>
<dbReference type="STRING" id="1129794.C427_3145"/>
<accession>K7AFV0</accession>
<feature type="signal peptide" evidence="1">
    <location>
        <begin position="1"/>
        <end position="26"/>
    </location>
</feature>
<feature type="chain" id="PRO_5003898954" description="DUF1302 domain-containing protein" evidence="1">
    <location>
        <begin position="27"/>
        <end position="649"/>
    </location>
</feature>
<evidence type="ECO:0000313" key="2">
    <source>
        <dbReference type="EMBL" id="AGH45254.1"/>
    </source>
</evidence>
<dbReference type="PATRIC" id="fig|1129794.4.peg.3128"/>
<organism evidence="2 3">
    <name type="scientific">Paraglaciecola psychrophila 170</name>
    <dbReference type="NCBI Taxonomy" id="1129794"/>
    <lineage>
        <taxon>Bacteria</taxon>
        <taxon>Pseudomonadati</taxon>
        <taxon>Pseudomonadota</taxon>
        <taxon>Gammaproteobacteria</taxon>
        <taxon>Alteromonadales</taxon>
        <taxon>Alteromonadaceae</taxon>
        <taxon>Paraglaciecola</taxon>
    </lineage>
</organism>
<evidence type="ECO:0008006" key="4">
    <source>
        <dbReference type="Google" id="ProtNLM"/>
    </source>
</evidence>
<dbReference type="OrthoDB" id="7000272at2"/>
<dbReference type="AlphaFoldDB" id="K7AFV0"/>
<dbReference type="InterPro" id="IPR010727">
    <property type="entry name" value="DUF1302"/>
</dbReference>
<dbReference type="Proteomes" id="UP000011864">
    <property type="component" value="Chromosome"/>
</dbReference>
<reference evidence="2 3" key="1">
    <citation type="journal article" date="2013" name="Genome Announc.">
        <title>Complete Genome Sequence of Glaciecola psychrophila Strain 170T.</title>
        <authorList>
            <person name="Yin J."/>
            <person name="Chen J."/>
            <person name="Liu G."/>
            <person name="Yu Y."/>
            <person name="Song L."/>
            <person name="Wang X."/>
            <person name="Qu X."/>
        </authorList>
    </citation>
    <scope>NUCLEOTIDE SEQUENCE [LARGE SCALE GENOMIC DNA]</scope>
    <source>
        <strain evidence="2 3">170</strain>
    </source>
</reference>
<dbReference type="Pfam" id="PF06980">
    <property type="entry name" value="DUF1302"/>
    <property type="match status" value="1"/>
</dbReference>
<dbReference type="eggNOG" id="COG3203">
    <property type="taxonomic scope" value="Bacteria"/>
</dbReference>
<sequence>MSISKHTKKLLAAAITTALFSYSATAAEFYFGEDDDISLQITSRLSIGSSWRLQDADPYYIGKTNGGTGNTSTTDDGNLNFGKNDAFSQIIKGSHDFNLTKGNIGAFVRVKYWHDFELSDGDRPHGNSGNGYTPGEPLSDDGFTQFGQFSGIELMDAYIFGAFDIGDVPLDVRLGRQVVSWGESTFIQGGLNSSNPFDVNALRRPGASLKEGLLPVGMFFVNAGLTENLSVEAFYQYEWEKTQIDGCGTYFSGADFAADGCNFVSVGPLGDQSGLAAGIAAKREADMEPDDGGQYGLALRYFAQELNDTEFGFYYMNIHSRVPLINSIRGAFRGINPALPVFLPWANAVQLDAAFPTLAAGAEAGVLTPEQLGQFGLASVLQTTGVDRDTIDALNPGYNIEFPEDLKYYGLSFATNVAGFALSGEVSYKPDTPIQISGPEILNGVLSEQPFLKYSSRVLGVNPGELSRGWDEFDVTQVQVTALQFFDRVLGASRLTVIAEAGVILTDDIEASDQNYGRNSVFGLGDFDVGGGINCTNLVAAGALSGDCIDDGYVTDTAWGYRIRAALDYPNVFAGVSLSPTIDWQHDVSGYSPDPGQQFNEGAKSFGVSLEAVYQQTYSASLSFRSFSGGDYNILSDKDFLAVSIGITY</sequence>
<protein>
    <recommendedName>
        <fullName evidence="4">DUF1302 domain-containing protein</fullName>
    </recommendedName>
</protein>
<name>K7AFV0_9ALTE</name>
<proteinExistence type="predicted"/>
<gene>
    <name evidence="2" type="ORF">C427_3145</name>
</gene>
<evidence type="ECO:0000313" key="3">
    <source>
        <dbReference type="Proteomes" id="UP000011864"/>
    </source>
</evidence>
<evidence type="ECO:0000256" key="1">
    <source>
        <dbReference type="SAM" id="SignalP"/>
    </source>
</evidence>
<keyword evidence="3" id="KW-1185">Reference proteome</keyword>
<dbReference type="HOGENOM" id="CLU_016532_0_0_6"/>
<keyword evidence="1" id="KW-0732">Signal</keyword>
<dbReference type="RefSeq" id="WP_007641669.1">
    <property type="nucleotide sequence ID" value="NC_020514.1"/>
</dbReference>
<dbReference type="EMBL" id="CP003837">
    <property type="protein sequence ID" value="AGH45254.1"/>
    <property type="molecule type" value="Genomic_DNA"/>
</dbReference>